<evidence type="ECO:0000313" key="2">
    <source>
        <dbReference type="EMBL" id="USH01108.1"/>
    </source>
</evidence>
<proteinExistence type="predicted"/>
<dbReference type="InterPro" id="IPR011604">
    <property type="entry name" value="PDDEXK-like_dom_sf"/>
</dbReference>
<dbReference type="NCBIfam" id="TIGR03033">
    <property type="entry name" value="phage_rel_nuc"/>
    <property type="match status" value="1"/>
</dbReference>
<dbReference type="InterPro" id="IPR051703">
    <property type="entry name" value="NF-kappa-B_Signaling_Reg"/>
</dbReference>
<accession>A0ABY4WRG4</accession>
<protein>
    <submittedName>
        <fullName evidence="2">YqaJ viral recombinase family protein</fullName>
    </submittedName>
</protein>
<evidence type="ECO:0000313" key="3">
    <source>
        <dbReference type="Proteomes" id="UP001056255"/>
    </source>
</evidence>
<dbReference type="Pfam" id="PF09588">
    <property type="entry name" value="YqaJ"/>
    <property type="match status" value="1"/>
</dbReference>
<dbReference type="InterPro" id="IPR017482">
    <property type="entry name" value="Lambda-type_endonuclease"/>
</dbReference>
<dbReference type="PANTHER" id="PTHR46609">
    <property type="entry name" value="EXONUCLEASE, PHAGE-TYPE/RECB, C-TERMINAL DOMAIN-CONTAINING PROTEIN"/>
    <property type="match status" value="1"/>
</dbReference>
<dbReference type="RefSeq" id="WP_251875158.1">
    <property type="nucleotide sequence ID" value="NZ_CP082275.1"/>
</dbReference>
<reference evidence="2" key="1">
    <citation type="submission" date="2021-08" db="EMBL/GenBank/DDBJ databases">
        <authorList>
            <person name="Sakaguchi M."/>
            <person name="Kikuchi T."/>
            <person name="Urbanczyk H."/>
        </authorList>
    </citation>
    <scope>NUCLEOTIDE SEQUENCE</scope>
    <source>
        <strain evidence="2">020920N</strain>
    </source>
</reference>
<gene>
    <name evidence="2" type="ORF">K6Q96_09155</name>
</gene>
<organism evidence="2 3">
    <name type="scientific">Grimontia kaedaensis</name>
    <dbReference type="NCBI Taxonomy" id="2872157"/>
    <lineage>
        <taxon>Bacteria</taxon>
        <taxon>Pseudomonadati</taxon>
        <taxon>Pseudomonadota</taxon>
        <taxon>Gammaproteobacteria</taxon>
        <taxon>Vibrionales</taxon>
        <taxon>Vibrionaceae</taxon>
        <taxon>Grimontia</taxon>
    </lineage>
</organism>
<dbReference type="Gene3D" id="3.90.320.10">
    <property type="match status" value="1"/>
</dbReference>
<dbReference type="PANTHER" id="PTHR46609:SF6">
    <property type="entry name" value="EXONUCLEASE, PHAGE-TYPE_RECB, C-TERMINAL DOMAIN-CONTAINING PROTEIN-RELATED"/>
    <property type="match status" value="1"/>
</dbReference>
<dbReference type="InterPro" id="IPR011335">
    <property type="entry name" value="Restrct_endonuc-II-like"/>
</dbReference>
<dbReference type="EMBL" id="CP082275">
    <property type="protein sequence ID" value="USH01108.1"/>
    <property type="molecule type" value="Genomic_DNA"/>
</dbReference>
<dbReference type="Proteomes" id="UP001056255">
    <property type="component" value="Chromosome I"/>
</dbReference>
<evidence type="ECO:0000259" key="1">
    <source>
        <dbReference type="Pfam" id="PF09588"/>
    </source>
</evidence>
<dbReference type="InterPro" id="IPR019080">
    <property type="entry name" value="YqaJ_viral_recombinase"/>
</dbReference>
<name>A0ABY4WRG4_9GAMM</name>
<dbReference type="SUPFAM" id="SSF52980">
    <property type="entry name" value="Restriction endonuclease-like"/>
    <property type="match status" value="1"/>
</dbReference>
<feature type="domain" description="YqaJ viral recombinase" evidence="1">
    <location>
        <begin position="36"/>
        <end position="183"/>
    </location>
</feature>
<sequence>MNTLAIRRNSQHREYVANVLADTDLSTISEEARFHLERRLGIGGSDVAAILGLNPYRSAFDVWQEKTGRKAPDDLSDNQRVHFGIELEDVVAKEYAHRTGQKVQKRRHPFVHKSMPWLRANIDRYIVGADKGLECKTADKWTARDQWGKGNVYQTANGSVSLFQADDDVPEPYMLQELHYMIVLDKREWDLAVLIGGNDFRIYTMTWNQQLADVVVNRLTDFWFNHVIADEPPQAQTVQDLEALYGKDNGSKITATPEIVDVFRQFKTLKEQISALETEAYGPLVGGKRIGGLDMQIKAFMGEHAEVLLDDNGKKLCSWKSQSAQRVDTTALKKANPALIAQFTNTTESRVFRA</sequence>
<keyword evidence="3" id="KW-1185">Reference proteome</keyword>